<evidence type="ECO:0000256" key="1">
    <source>
        <dbReference type="ARBA" id="ARBA00007865"/>
    </source>
</evidence>
<comment type="similarity">
    <text evidence="1">Belongs to the Cyclase 1 superfamily.</text>
</comment>
<dbReference type="Proteomes" id="UP001357485">
    <property type="component" value="Unassembled WGS sequence"/>
</dbReference>
<keyword evidence="3" id="KW-1185">Reference proteome</keyword>
<evidence type="ECO:0008006" key="4">
    <source>
        <dbReference type="Google" id="ProtNLM"/>
    </source>
</evidence>
<proteinExistence type="inferred from homology"/>
<evidence type="ECO:0000313" key="3">
    <source>
        <dbReference type="Proteomes" id="UP001357485"/>
    </source>
</evidence>
<organism evidence="2 3">
    <name type="scientific">Cryomyces antarcticus</name>
    <dbReference type="NCBI Taxonomy" id="329879"/>
    <lineage>
        <taxon>Eukaryota</taxon>
        <taxon>Fungi</taxon>
        <taxon>Dikarya</taxon>
        <taxon>Ascomycota</taxon>
        <taxon>Pezizomycotina</taxon>
        <taxon>Dothideomycetes</taxon>
        <taxon>Dothideomycetes incertae sedis</taxon>
        <taxon>Cryomyces</taxon>
    </lineage>
</organism>
<evidence type="ECO:0000313" key="2">
    <source>
        <dbReference type="EMBL" id="KAK5193655.1"/>
    </source>
</evidence>
<feature type="non-terminal residue" evidence="2">
    <location>
        <position position="253"/>
    </location>
</feature>
<dbReference type="InterPro" id="IPR037175">
    <property type="entry name" value="KFase_sf"/>
</dbReference>
<dbReference type="SUPFAM" id="SSF102198">
    <property type="entry name" value="Putative cyclase"/>
    <property type="match status" value="1"/>
</dbReference>
<dbReference type="EMBL" id="JAVRRA010017923">
    <property type="protein sequence ID" value="KAK5193655.1"/>
    <property type="molecule type" value="Genomic_DNA"/>
</dbReference>
<comment type="caution">
    <text evidence="2">The sequence shown here is derived from an EMBL/GenBank/DDBJ whole genome shotgun (WGS) entry which is preliminary data.</text>
</comment>
<sequence>MRAEDLPSFKDLPAVKDMPHGCAWGLFDIDGKRDNLGTLNLLTPEVVMNARKEIQTGESVSLNWEITKCHKPGFQRLAPSHEIVDLAHLGFAAHDDVLHINTQSGSQWDGYKHVAHQETKMYYNGLHHDDVKNTMDNGIHHWNDRGGIVGRGVLLDYASYAEKHNIEYSVVTRHEIPLSDLKKIAEEENITFRPGDILLVRSGFTKWYDAASPEDQEAKVTNDHNFAGVQASQEVVEWLWNNHFAAVAGDAIS</sequence>
<dbReference type="Pfam" id="PF04199">
    <property type="entry name" value="Cyclase"/>
    <property type="match status" value="1"/>
</dbReference>
<dbReference type="Gene3D" id="3.50.30.50">
    <property type="entry name" value="Putative cyclase"/>
    <property type="match status" value="1"/>
</dbReference>
<dbReference type="PANTHER" id="PTHR34861:SF10">
    <property type="entry name" value="CYCLASE"/>
    <property type="match status" value="1"/>
</dbReference>
<dbReference type="PANTHER" id="PTHR34861">
    <property type="match status" value="1"/>
</dbReference>
<dbReference type="InterPro" id="IPR007325">
    <property type="entry name" value="KFase/CYL"/>
</dbReference>
<name>A0ABR0LL59_9PEZI</name>
<protein>
    <recommendedName>
        <fullName evidence="4">Cyclase</fullName>
    </recommendedName>
</protein>
<gene>
    <name evidence="2" type="ORF">LTR16_007243</name>
</gene>
<reference evidence="2 3" key="1">
    <citation type="submission" date="2023-08" db="EMBL/GenBank/DDBJ databases">
        <title>Black Yeasts Isolated from many extreme environments.</title>
        <authorList>
            <person name="Coleine C."/>
            <person name="Stajich J.E."/>
            <person name="Selbmann L."/>
        </authorList>
    </citation>
    <scope>NUCLEOTIDE SEQUENCE [LARGE SCALE GENOMIC DNA]</scope>
    <source>
        <strain evidence="2 3">CCFEE 536</strain>
    </source>
</reference>
<accession>A0ABR0LL59</accession>